<sequence length="173" mass="20140">MEIIKVNPSDVNTLLALSWKTFHEAFGHLNTPENMDYYMNKAFNADKLFSELLNPFSEFYFATVNDEKAGYIKVNKCPAQSDVYDDQSLEIERIYIDGTYQGSGLGSNLLQFAKDRAKTLDLEYIWLGVWEKNADAIRFYQRHGFEIFSSHPFVFGDEVQTDFLMKYYLTKDT</sequence>
<dbReference type="GO" id="GO:0016747">
    <property type="term" value="F:acyltransferase activity, transferring groups other than amino-acyl groups"/>
    <property type="evidence" value="ECO:0007669"/>
    <property type="project" value="InterPro"/>
</dbReference>
<evidence type="ECO:0000256" key="2">
    <source>
        <dbReference type="ARBA" id="ARBA00023315"/>
    </source>
</evidence>
<organism evidence="4 5">
    <name type="scientific">Candidatus Opimibacter skivensis</name>
    <dbReference type="NCBI Taxonomy" id="2982028"/>
    <lineage>
        <taxon>Bacteria</taxon>
        <taxon>Pseudomonadati</taxon>
        <taxon>Bacteroidota</taxon>
        <taxon>Saprospiria</taxon>
        <taxon>Saprospirales</taxon>
        <taxon>Saprospiraceae</taxon>
        <taxon>Candidatus Opimibacter</taxon>
    </lineage>
</organism>
<dbReference type="Proteomes" id="UP000808337">
    <property type="component" value="Unassembled WGS sequence"/>
</dbReference>
<keyword evidence="2" id="KW-0012">Acyltransferase</keyword>
<evidence type="ECO:0000313" key="5">
    <source>
        <dbReference type="Proteomes" id="UP000808337"/>
    </source>
</evidence>
<reference evidence="4 5" key="1">
    <citation type="submission" date="2020-10" db="EMBL/GenBank/DDBJ databases">
        <title>Connecting structure to function with the recovery of over 1000 high-quality activated sludge metagenome-assembled genomes encoding full-length rRNA genes using long-read sequencing.</title>
        <authorList>
            <person name="Singleton C.M."/>
            <person name="Petriglieri F."/>
            <person name="Kristensen J.M."/>
            <person name="Kirkegaard R.H."/>
            <person name="Michaelsen T.Y."/>
            <person name="Andersen M.H."/>
            <person name="Karst S.M."/>
            <person name="Dueholm M.S."/>
            <person name="Nielsen P.H."/>
            <person name="Albertsen M."/>
        </authorList>
    </citation>
    <scope>NUCLEOTIDE SEQUENCE [LARGE SCALE GENOMIC DNA]</scope>
    <source>
        <strain evidence="4">Ribe_18-Q3-R11-54_MAXAC.273</strain>
    </source>
</reference>
<dbReference type="EMBL" id="JADKGY010000008">
    <property type="protein sequence ID" value="MBK9982966.1"/>
    <property type="molecule type" value="Genomic_DNA"/>
</dbReference>
<dbReference type="AlphaFoldDB" id="A0A9D7SVF6"/>
<dbReference type="Pfam" id="PF00583">
    <property type="entry name" value="Acetyltransf_1"/>
    <property type="match status" value="1"/>
</dbReference>
<dbReference type="CDD" id="cd04301">
    <property type="entry name" value="NAT_SF"/>
    <property type="match status" value="1"/>
</dbReference>
<proteinExistence type="predicted"/>
<dbReference type="InterPro" id="IPR016181">
    <property type="entry name" value="Acyl_CoA_acyltransferase"/>
</dbReference>
<dbReference type="InterPro" id="IPR051556">
    <property type="entry name" value="N-term/lysine_N-AcTrnsfr"/>
</dbReference>
<evidence type="ECO:0000256" key="1">
    <source>
        <dbReference type="ARBA" id="ARBA00022679"/>
    </source>
</evidence>
<name>A0A9D7SVF6_9BACT</name>
<dbReference type="PANTHER" id="PTHR42919:SF8">
    <property type="entry name" value="N-ALPHA-ACETYLTRANSFERASE 50"/>
    <property type="match status" value="1"/>
</dbReference>
<gene>
    <name evidence="4" type="ORF">IPP15_11185</name>
</gene>
<comment type="caution">
    <text evidence="4">The sequence shown here is derived from an EMBL/GenBank/DDBJ whole genome shotgun (WGS) entry which is preliminary data.</text>
</comment>
<accession>A0A9D7SVF6</accession>
<evidence type="ECO:0000259" key="3">
    <source>
        <dbReference type="PROSITE" id="PS51186"/>
    </source>
</evidence>
<dbReference type="InterPro" id="IPR000182">
    <property type="entry name" value="GNAT_dom"/>
</dbReference>
<protein>
    <submittedName>
        <fullName evidence="4">GNAT family N-acetyltransferase</fullName>
    </submittedName>
</protein>
<feature type="domain" description="N-acetyltransferase" evidence="3">
    <location>
        <begin position="1"/>
        <end position="170"/>
    </location>
</feature>
<dbReference type="SUPFAM" id="SSF55729">
    <property type="entry name" value="Acyl-CoA N-acyltransferases (Nat)"/>
    <property type="match status" value="1"/>
</dbReference>
<dbReference type="PANTHER" id="PTHR42919">
    <property type="entry name" value="N-ALPHA-ACETYLTRANSFERASE"/>
    <property type="match status" value="1"/>
</dbReference>
<dbReference type="Gene3D" id="3.40.630.30">
    <property type="match status" value="1"/>
</dbReference>
<dbReference type="PROSITE" id="PS51186">
    <property type="entry name" value="GNAT"/>
    <property type="match status" value="1"/>
</dbReference>
<keyword evidence="1" id="KW-0808">Transferase</keyword>
<evidence type="ECO:0000313" key="4">
    <source>
        <dbReference type="EMBL" id="MBK9982966.1"/>
    </source>
</evidence>